<accession>K3XU92</accession>
<dbReference type="AlphaFoldDB" id="K3XU92"/>
<dbReference type="EnsemblPlants" id="KQL07180">
    <property type="protein sequence ID" value="KQL07180"/>
    <property type="gene ID" value="SETIT_005499mg"/>
</dbReference>
<proteinExistence type="predicted"/>
<sequence length="34" mass="3580">MACVILPGPTGKANKISLHCCVSSNTCLQFTNMP</sequence>
<dbReference type="Gramene" id="KQL07180">
    <property type="protein sequence ID" value="KQL07180"/>
    <property type="gene ID" value="SETIT_005499mg"/>
</dbReference>
<dbReference type="EMBL" id="AGNK02003322">
    <property type="status" value="NOT_ANNOTATED_CDS"/>
    <property type="molecule type" value="Genomic_DNA"/>
</dbReference>
<evidence type="ECO:0000313" key="1">
    <source>
        <dbReference type="EnsemblPlants" id="KQL07180"/>
    </source>
</evidence>
<reference evidence="1" key="2">
    <citation type="submission" date="2018-08" db="UniProtKB">
        <authorList>
            <consortium name="EnsemblPlants"/>
        </authorList>
    </citation>
    <scope>IDENTIFICATION</scope>
    <source>
        <strain evidence="1">Yugu1</strain>
    </source>
</reference>
<organism evidence="1 2">
    <name type="scientific">Setaria italica</name>
    <name type="common">Foxtail millet</name>
    <name type="synonym">Panicum italicum</name>
    <dbReference type="NCBI Taxonomy" id="4555"/>
    <lineage>
        <taxon>Eukaryota</taxon>
        <taxon>Viridiplantae</taxon>
        <taxon>Streptophyta</taxon>
        <taxon>Embryophyta</taxon>
        <taxon>Tracheophyta</taxon>
        <taxon>Spermatophyta</taxon>
        <taxon>Magnoliopsida</taxon>
        <taxon>Liliopsida</taxon>
        <taxon>Poales</taxon>
        <taxon>Poaceae</taxon>
        <taxon>PACMAD clade</taxon>
        <taxon>Panicoideae</taxon>
        <taxon>Panicodae</taxon>
        <taxon>Paniceae</taxon>
        <taxon>Cenchrinae</taxon>
        <taxon>Setaria</taxon>
    </lineage>
</organism>
<protein>
    <submittedName>
        <fullName evidence="1">Uncharacterized protein</fullName>
    </submittedName>
</protein>
<reference evidence="2" key="1">
    <citation type="journal article" date="2012" name="Nat. Biotechnol.">
        <title>Reference genome sequence of the model plant Setaria.</title>
        <authorList>
            <person name="Bennetzen J.L."/>
            <person name="Schmutz J."/>
            <person name="Wang H."/>
            <person name="Percifield R."/>
            <person name="Hawkins J."/>
            <person name="Pontaroli A.C."/>
            <person name="Estep M."/>
            <person name="Feng L."/>
            <person name="Vaughn J.N."/>
            <person name="Grimwood J."/>
            <person name="Jenkins J."/>
            <person name="Barry K."/>
            <person name="Lindquist E."/>
            <person name="Hellsten U."/>
            <person name="Deshpande S."/>
            <person name="Wang X."/>
            <person name="Wu X."/>
            <person name="Mitros T."/>
            <person name="Triplett J."/>
            <person name="Yang X."/>
            <person name="Ye C.Y."/>
            <person name="Mauro-Herrera M."/>
            <person name="Wang L."/>
            <person name="Li P."/>
            <person name="Sharma M."/>
            <person name="Sharma R."/>
            <person name="Ronald P.C."/>
            <person name="Panaud O."/>
            <person name="Kellogg E.A."/>
            <person name="Brutnell T.P."/>
            <person name="Doust A.N."/>
            <person name="Tuskan G.A."/>
            <person name="Rokhsar D."/>
            <person name="Devos K.M."/>
        </authorList>
    </citation>
    <scope>NUCLEOTIDE SEQUENCE [LARGE SCALE GENOMIC DNA]</scope>
    <source>
        <strain evidence="2">cv. Yugu1</strain>
    </source>
</reference>
<name>K3XU92_SETIT</name>
<evidence type="ECO:0000313" key="2">
    <source>
        <dbReference type="Proteomes" id="UP000004995"/>
    </source>
</evidence>
<dbReference type="InParanoid" id="K3XU92"/>
<dbReference type="HOGENOM" id="CLU_3377947_0_0_1"/>
<keyword evidence="2" id="KW-1185">Reference proteome</keyword>
<dbReference type="Proteomes" id="UP000004995">
    <property type="component" value="Unassembled WGS sequence"/>
</dbReference>